<evidence type="ECO:0000259" key="7">
    <source>
        <dbReference type="Pfam" id="PF00150"/>
    </source>
</evidence>
<evidence type="ECO:0000256" key="3">
    <source>
        <dbReference type="ARBA" id="ARBA00023295"/>
    </source>
</evidence>
<dbReference type="FunFam" id="3.20.20.80:FF:000100">
    <property type="entry name" value="Glycoside hydrolase superfamily"/>
    <property type="match status" value="1"/>
</dbReference>
<keyword evidence="9" id="KW-1185">Reference proteome</keyword>
<dbReference type="PANTHER" id="PTHR31297:SF43">
    <property type="entry name" value="GLUCAN 1,3-BETA-GLUCOSIDASE 3"/>
    <property type="match status" value="1"/>
</dbReference>
<feature type="compositionally biased region" description="Low complexity" evidence="6">
    <location>
        <begin position="24"/>
        <end position="39"/>
    </location>
</feature>
<reference evidence="8" key="1">
    <citation type="journal article" date="2021" name="Nat. Commun.">
        <title>Genetic determinants of endophytism in the Arabidopsis root mycobiome.</title>
        <authorList>
            <person name="Mesny F."/>
            <person name="Miyauchi S."/>
            <person name="Thiergart T."/>
            <person name="Pickel B."/>
            <person name="Atanasova L."/>
            <person name="Karlsson M."/>
            <person name="Huettel B."/>
            <person name="Barry K.W."/>
            <person name="Haridas S."/>
            <person name="Chen C."/>
            <person name="Bauer D."/>
            <person name="Andreopoulos W."/>
            <person name="Pangilinan J."/>
            <person name="LaButti K."/>
            <person name="Riley R."/>
            <person name="Lipzen A."/>
            <person name="Clum A."/>
            <person name="Drula E."/>
            <person name="Henrissat B."/>
            <person name="Kohler A."/>
            <person name="Grigoriev I.V."/>
            <person name="Martin F.M."/>
            <person name="Hacquard S."/>
        </authorList>
    </citation>
    <scope>NUCLEOTIDE SEQUENCE</scope>
    <source>
        <strain evidence="8">MPI-CAGE-CH-0243</strain>
    </source>
</reference>
<dbReference type="Gene3D" id="3.20.20.80">
    <property type="entry name" value="Glycosidases"/>
    <property type="match status" value="1"/>
</dbReference>
<dbReference type="AlphaFoldDB" id="A0A9P9EF68"/>
<evidence type="ECO:0000256" key="6">
    <source>
        <dbReference type="SAM" id="MobiDB-lite"/>
    </source>
</evidence>
<evidence type="ECO:0000256" key="4">
    <source>
        <dbReference type="ARBA" id="ARBA00023316"/>
    </source>
</evidence>
<proteinExistence type="inferred from homology"/>
<dbReference type="GO" id="GO:0071555">
    <property type="term" value="P:cell wall organization"/>
    <property type="evidence" value="ECO:0007669"/>
    <property type="project" value="UniProtKB-KW"/>
</dbReference>
<dbReference type="GO" id="GO:0005576">
    <property type="term" value="C:extracellular region"/>
    <property type="evidence" value="ECO:0007669"/>
    <property type="project" value="TreeGrafter"/>
</dbReference>
<dbReference type="InterPro" id="IPR017853">
    <property type="entry name" value="GH"/>
</dbReference>
<evidence type="ECO:0000313" key="9">
    <source>
        <dbReference type="Proteomes" id="UP000700596"/>
    </source>
</evidence>
<dbReference type="Proteomes" id="UP000700596">
    <property type="component" value="Unassembled WGS sequence"/>
</dbReference>
<evidence type="ECO:0000256" key="1">
    <source>
        <dbReference type="ARBA" id="ARBA00005641"/>
    </source>
</evidence>
<dbReference type="GO" id="GO:0009251">
    <property type="term" value="P:glucan catabolic process"/>
    <property type="evidence" value="ECO:0007669"/>
    <property type="project" value="TreeGrafter"/>
</dbReference>
<feature type="region of interest" description="Disordered" evidence="6">
    <location>
        <begin position="24"/>
        <end position="48"/>
    </location>
</feature>
<dbReference type="Pfam" id="PF00150">
    <property type="entry name" value="Cellulase"/>
    <property type="match status" value="1"/>
</dbReference>
<feature type="domain" description="Glycoside hydrolase family 5" evidence="7">
    <location>
        <begin position="110"/>
        <end position="401"/>
    </location>
</feature>
<dbReference type="PANTHER" id="PTHR31297">
    <property type="entry name" value="GLUCAN ENDO-1,6-BETA-GLUCOSIDASE B"/>
    <property type="match status" value="1"/>
</dbReference>
<keyword evidence="2 5" id="KW-0378">Hydrolase</keyword>
<dbReference type="InterPro" id="IPR050386">
    <property type="entry name" value="Glycosyl_hydrolase_5"/>
</dbReference>
<evidence type="ECO:0000256" key="5">
    <source>
        <dbReference type="RuleBase" id="RU361153"/>
    </source>
</evidence>
<dbReference type="EMBL" id="JAGMWT010000002">
    <property type="protein sequence ID" value="KAH7136019.1"/>
    <property type="molecule type" value="Genomic_DNA"/>
</dbReference>
<dbReference type="GO" id="GO:0046557">
    <property type="term" value="F:glucan endo-1,6-beta-glucosidase activity"/>
    <property type="evidence" value="ECO:0007669"/>
    <property type="project" value="TreeGrafter"/>
</dbReference>
<keyword evidence="3 5" id="KW-0326">Glycosidase</keyword>
<evidence type="ECO:0000256" key="2">
    <source>
        <dbReference type="ARBA" id="ARBA00022801"/>
    </source>
</evidence>
<evidence type="ECO:0000313" key="8">
    <source>
        <dbReference type="EMBL" id="KAH7136019.1"/>
    </source>
</evidence>
<accession>A0A9P9EF68</accession>
<gene>
    <name evidence="8" type="ORF">B0J11DRAFT_177016</name>
</gene>
<sequence length="545" mass="61504">MKGFFQKAKAEIEGILDSNKLTSPAAQQHTNQQQTPGQPKGMALDDPSTIQEPSAVDILRYRYHHGTNLGSIYVLEKWLSPSRFPENAAGSSELEAVKSWVDKIGIEETKRKFQDHWANAVSDADIKWLLEEAKCTTIRLPIGYFDLDPSLIKDTPFEPYAAVYANAWSSIWTLVSRLRAHSIGTIIDLHALPGGANSQEHSGTNFGTTQLWTHEPNRALGVRCCQFVAQEVAKGLEVAGIQLVNEAEWNSERMYEWYDECISTISAIDSSIPVIISDAWNLSKAVDYSLKKNAVRPSKPTNPVIIDTHYYWAFSDEDKRKSPQTIIAEVNTKLTELDGKEGSVLDRGAVQIIVGEYSCVLTEDSWAAAGDISKEDLVKQFGQAQSKRYQERTGGAFFWTWKMDWFPGGEWGFAEQTNNGAIAPHAIQNIPYGNIPSILEIAHHRRDERMYYAVNQHVTYWDHLSPNMGGEHWRFESGWKVGYHDALIFFEGRGRQAVVGGNRIGNLEVWVLKRVRESGFRGDFVWEFEQGLRRGIHDFYSVVGL</sequence>
<keyword evidence="4" id="KW-0961">Cell wall biogenesis/degradation</keyword>
<dbReference type="GO" id="GO:0009986">
    <property type="term" value="C:cell surface"/>
    <property type="evidence" value="ECO:0007669"/>
    <property type="project" value="TreeGrafter"/>
</dbReference>
<dbReference type="OrthoDB" id="1887033at2759"/>
<name>A0A9P9EF68_9PLEO</name>
<protein>
    <submittedName>
        <fullName evidence="8">Glycoside hydrolase superfamily</fullName>
    </submittedName>
</protein>
<comment type="similarity">
    <text evidence="1 5">Belongs to the glycosyl hydrolase 5 (cellulase A) family.</text>
</comment>
<dbReference type="GO" id="GO:0005737">
    <property type="term" value="C:cytoplasm"/>
    <property type="evidence" value="ECO:0007669"/>
    <property type="project" value="UniProtKB-ARBA"/>
</dbReference>
<dbReference type="InterPro" id="IPR001547">
    <property type="entry name" value="Glyco_hydro_5"/>
</dbReference>
<dbReference type="SUPFAM" id="SSF51445">
    <property type="entry name" value="(Trans)glycosidases"/>
    <property type="match status" value="1"/>
</dbReference>
<comment type="caution">
    <text evidence="8">The sequence shown here is derived from an EMBL/GenBank/DDBJ whole genome shotgun (WGS) entry which is preliminary data.</text>
</comment>
<organism evidence="8 9">
    <name type="scientific">Dendryphion nanum</name>
    <dbReference type="NCBI Taxonomy" id="256645"/>
    <lineage>
        <taxon>Eukaryota</taxon>
        <taxon>Fungi</taxon>
        <taxon>Dikarya</taxon>
        <taxon>Ascomycota</taxon>
        <taxon>Pezizomycotina</taxon>
        <taxon>Dothideomycetes</taxon>
        <taxon>Pleosporomycetidae</taxon>
        <taxon>Pleosporales</taxon>
        <taxon>Torulaceae</taxon>
        <taxon>Dendryphion</taxon>
    </lineage>
</organism>